<dbReference type="InterPro" id="IPR020846">
    <property type="entry name" value="MFS_dom"/>
</dbReference>
<dbReference type="InterPro" id="IPR011701">
    <property type="entry name" value="MFS"/>
</dbReference>
<protein>
    <submittedName>
        <fullName evidence="9">MFS transporter</fullName>
    </submittedName>
</protein>
<proteinExistence type="predicted"/>
<feature type="transmembrane region" description="Helical" evidence="7">
    <location>
        <begin position="42"/>
        <end position="67"/>
    </location>
</feature>
<evidence type="ECO:0000256" key="6">
    <source>
        <dbReference type="SAM" id="MobiDB-lite"/>
    </source>
</evidence>
<evidence type="ECO:0000259" key="8">
    <source>
        <dbReference type="PROSITE" id="PS50850"/>
    </source>
</evidence>
<feature type="transmembrane region" description="Helical" evidence="7">
    <location>
        <begin position="346"/>
        <end position="365"/>
    </location>
</feature>
<feature type="transmembrane region" description="Helical" evidence="7">
    <location>
        <begin position="251"/>
        <end position="272"/>
    </location>
</feature>
<organism evidence="9 10">
    <name type="scientific">Actinomadura graeca</name>
    <dbReference type="NCBI Taxonomy" id="2750812"/>
    <lineage>
        <taxon>Bacteria</taxon>
        <taxon>Bacillati</taxon>
        <taxon>Actinomycetota</taxon>
        <taxon>Actinomycetes</taxon>
        <taxon>Streptosporangiales</taxon>
        <taxon>Thermomonosporaceae</taxon>
        <taxon>Actinomadura</taxon>
    </lineage>
</organism>
<evidence type="ECO:0000313" key="10">
    <source>
        <dbReference type="Proteomes" id="UP001049518"/>
    </source>
</evidence>
<dbReference type="CDD" id="cd06173">
    <property type="entry name" value="MFS_MefA_like"/>
    <property type="match status" value="1"/>
</dbReference>
<evidence type="ECO:0000256" key="2">
    <source>
        <dbReference type="ARBA" id="ARBA00022475"/>
    </source>
</evidence>
<dbReference type="SUPFAM" id="SSF103473">
    <property type="entry name" value="MFS general substrate transporter"/>
    <property type="match status" value="1"/>
</dbReference>
<dbReference type="PANTHER" id="PTHR23513:SF11">
    <property type="entry name" value="STAPHYLOFERRIN A TRANSPORTER"/>
    <property type="match status" value="1"/>
</dbReference>
<evidence type="ECO:0000256" key="3">
    <source>
        <dbReference type="ARBA" id="ARBA00022692"/>
    </source>
</evidence>
<comment type="subcellular location">
    <subcellularLocation>
        <location evidence="1">Cell membrane</location>
        <topology evidence="1">Multi-pass membrane protein</topology>
    </subcellularLocation>
</comment>
<feature type="region of interest" description="Disordered" evidence="6">
    <location>
        <begin position="398"/>
        <end position="418"/>
    </location>
</feature>
<accession>A0ABX8QV08</accession>
<keyword evidence="4 7" id="KW-1133">Transmembrane helix</keyword>
<evidence type="ECO:0000313" key="9">
    <source>
        <dbReference type="EMBL" id="QXJ22473.1"/>
    </source>
</evidence>
<dbReference type="PANTHER" id="PTHR23513">
    <property type="entry name" value="INTEGRAL MEMBRANE EFFLUX PROTEIN-RELATED"/>
    <property type="match status" value="1"/>
</dbReference>
<name>A0ABX8QV08_9ACTN</name>
<feature type="transmembrane region" description="Helical" evidence="7">
    <location>
        <begin position="12"/>
        <end position="36"/>
    </location>
</feature>
<evidence type="ECO:0000256" key="5">
    <source>
        <dbReference type="ARBA" id="ARBA00023136"/>
    </source>
</evidence>
<dbReference type="Pfam" id="PF07690">
    <property type="entry name" value="MFS_1"/>
    <property type="match status" value="1"/>
</dbReference>
<feature type="transmembrane region" description="Helical" evidence="7">
    <location>
        <begin position="279"/>
        <end position="298"/>
    </location>
</feature>
<gene>
    <name evidence="9" type="ORF">AGRA3207_003476</name>
</gene>
<sequence>MLTLLRERAFRRLWLSYSASAAATGMMPTALTLAVLDASAGLSALGLVLGARTLGFVIGSLPGGVIADRYPRAAVLTVSSAVRGGATAVVGLWADLPLLAVCAAICCAGAGEGTFRSAYQALVAELVDEDRLHQANAATTLSLRIWLVGGPTAAVALYTQFGRGASLTIAAALWLGSALLTVTVPAGRPSPPPAGARANALAEFREGLAEARRHRWFLAGITALVFWLALGEAAKYVMLPVVSQQRFGSNALIGAALGAYSCGAIAGALLMSRWRPRRVGVPAMVMLGCYGLVPLSLAHASHSWTIIAACALGGVGIEVFNIPWFTAIQREVPAGLQARISSLDFLVSYGMSPVGFAVIPVAVGALGATAVLDAAGLLVIGSALAALLVPGTTRFSDPRAGEVGTPEPQAGKAGAGSG</sequence>
<evidence type="ECO:0000256" key="1">
    <source>
        <dbReference type="ARBA" id="ARBA00004651"/>
    </source>
</evidence>
<keyword evidence="10" id="KW-1185">Reference proteome</keyword>
<dbReference type="Gene3D" id="1.20.1250.20">
    <property type="entry name" value="MFS general substrate transporter like domains"/>
    <property type="match status" value="1"/>
</dbReference>
<dbReference type="RefSeq" id="WP_231335725.1">
    <property type="nucleotide sequence ID" value="NZ_CP059572.1"/>
</dbReference>
<keyword evidence="3 7" id="KW-0812">Transmembrane</keyword>
<evidence type="ECO:0000256" key="4">
    <source>
        <dbReference type="ARBA" id="ARBA00022989"/>
    </source>
</evidence>
<dbReference type="Proteomes" id="UP001049518">
    <property type="component" value="Chromosome"/>
</dbReference>
<feature type="transmembrane region" description="Helical" evidence="7">
    <location>
        <begin position="304"/>
        <end position="325"/>
    </location>
</feature>
<feature type="transmembrane region" description="Helical" evidence="7">
    <location>
        <begin position="216"/>
        <end position="239"/>
    </location>
</feature>
<reference evidence="9" key="1">
    <citation type="submission" date="2020-07" db="EMBL/GenBank/DDBJ databases">
        <authorList>
            <person name="Tarantini F.S."/>
            <person name="Hong K.W."/>
            <person name="Chan K.G."/>
        </authorList>
    </citation>
    <scope>NUCLEOTIDE SEQUENCE</scope>
    <source>
        <strain evidence="9">32-07</strain>
    </source>
</reference>
<keyword evidence="5 7" id="KW-0472">Membrane</keyword>
<dbReference type="PROSITE" id="PS50850">
    <property type="entry name" value="MFS"/>
    <property type="match status" value="1"/>
</dbReference>
<keyword evidence="2" id="KW-1003">Cell membrane</keyword>
<feature type="domain" description="Major facilitator superfamily (MFS) profile" evidence="8">
    <location>
        <begin position="1"/>
        <end position="393"/>
    </location>
</feature>
<dbReference type="EMBL" id="CP059572">
    <property type="protein sequence ID" value="QXJ22473.1"/>
    <property type="molecule type" value="Genomic_DNA"/>
</dbReference>
<dbReference type="InterPro" id="IPR036259">
    <property type="entry name" value="MFS_trans_sf"/>
</dbReference>
<feature type="transmembrane region" description="Helical" evidence="7">
    <location>
        <begin position="371"/>
        <end position="389"/>
    </location>
</feature>
<evidence type="ECO:0000256" key="7">
    <source>
        <dbReference type="SAM" id="Phobius"/>
    </source>
</evidence>